<dbReference type="AlphaFoldDB" id="A0A9D7XQP4"/>
<accession>A0A9D7XQP4</accession>
<sequence length="263" mass="30433">MKIGVFIDAENIRRSGGYGIRYDVLRDYVSLYGDPIRLNSYMSIDEARMKTDYEYKDRTNGFLSIVRSYGFKVITKAIKWFEDEDGQRIGKANADLDMAVDILLQSQHLDTVYLLTGDGDFKKVVQAIQNMGIRVEILAFRYISRDLVNEGDKFLSGYLIPNLLPVLDQRVEDWGAIGCRTRGYCYSVQDGYGFMKYLDIDLRTWRDIFFHFSQLPERHYVNLDDVFEFTIEESGRSEGGILATHMQLLHSRHFIPDKAQPAV</sequence>
<name>A0A9D7XQP4_9BACT</name>
<dbReference type="SUPFAM" id="SSF50249">
    <property type="entry name" value="Nucleic acid-binding proteins"/>
    <property type="match status" value="1"/>
</dbReference>
<dbReference type="Pfam" id="PF01936">
    <property type="entry name" value="NYN"/>
    <property type="match status" value="1"/>
</dbReference>
<dbReference type="InterPro" id="IPR021139">
    <property type="entry name" value="NYN"/>
</dbReference>
<dbReference type="PANTHER" id="PTHR35458">
    <property type="entry name" value="SLR0755 PROTEIN"/>
    <property type="match status" value="1"/>
</dbReference>
<dbReference type="Proteomes" id="UP000808337">
    <property type="component" value="Unassembled WGS sequence"/>
</dbReference>
<dbReference type="EMBL" id="JADKGY010000013">
    <property type="protein sequence ID" value="MBK9983231.1"/>
    <property type="molecule type" value="Genomic_DNA"/>
</dbReference>
<comment type="caution">
    <text evidence="2">The sequence shown here is derived from an EMBL/GenBank/DDBJ whole genome shotgun (WGS) entry which is preliminary data.</text>
</comment>
<organism evidence="2 3">
    <name type="scientific">Candidatus Opimibacter skivensis</name>
    <dbReference type="NCBI Taxonomy" id="2982028"/>
    <lineage>
        <taxon>Bacteria</taxon>
        <taxon>Pseudomonadati</taxon>
        <taxon>Bacteroidota</taxon>
        <taxon>Saprospiria</taxon>
        <taxon>Saprospirales</taxon>
        <taxon>Saprospiraceae</taxon>
        <taxon>Candidatus Opimibacter</taxon>
    </lineage>
</organism>
<dbReference type="PANTHER" id="PTHR35458:SF8">
    <property type="entry name" value="SLR0650 PROTEIN"/>
    <property type="match status" value="1"/>
</dbReference>
<reference evidence="2 3" key="1">
    <citation type="submission" date="2020-10" db="EMBL/GenBank/DDBJ databases">
        <title>Connecting structure to function with the recovery of over 1000 high-quality activated sludge metagenome-assembled genomes encoding full-length rRNA genes using long-read sequencing.</title>
        <authorList>
            <person name="Singleton C.M."/>
            <person name="Petriglieri F."/>
            <person name="Kristensen J.M."/>
            <person name="Kirkegaard R.H."/>
            <person name="Michaelsen T.Y."/>
            <person name="Andersen M.H."/>
            <person name="Karst S.M."/>
            <person name="Dueholm M.S."/>
            <person name="Nielsen P.H."/>
            <person name="Albertsen M."/>
        </authorList>
    </citation>
    <scope>NUCLEOTIDE SEQUENCE [LARGE SCALE GENOMIC DNA]</scope>
    <source>
        <strain evidence="2">Ribe_18-Q3-R11-54_MAXAC.273</strain>
    </source>
</reference>
<gene>
    <name evidence="2" type="ORF">IPP15_12625</name>
</gene>
<evidence type="ECO:0000259" key="1">
    <source>
        <dbReference type="Pfam" id="PF01936"/>
    </source>
</evidence>
<evidence type="ECO:0000313" key="2">
    <source>
        <dbReference type="EMBL" id="MBK9983231.1"/>
    </source>
</evidence>
<dbReference type="CDD" id="cd10911">
    <property type="entry name" value="PIN_LabA"/>
    <property type="match status" value="1"/>
</dbReference>
<proteinExistence type="predicted"/>
<feature type="domain" description="NYN" evidence="1">
    <location>
        <begin position="2"/>
        <end position="156"/>
    </location>
</feature>
<dbReference type="InterPro" id="IPR012340">
    <property type="entry name" value="NA-bd_OB-fold"/>
</dbReference>
<dbReference type="Gene3D" id="3.40.50.1010">
    <property type="entry name" value="5'-nuclease"/>
    <property type="match status" value="1"/>
</dbReference>
<dbReference type="Gene3D" id="2.40.50.140">
    <property type="entry name" value="Nucleic acid-binding proteins"/>
    <property type="match status" value="1"/>
</dbReference>
<dbReference type="InterPro" id="IPR047140">
    <property type="entry name" value="LabA"/>
</dbReference>
<protein>
    <submittedName>
        <fullName evidence="2">NYN domain-containing protein</fullName>
    </submittedName>
</protein>
<evidence type="ECO:0000313" key="3">
    <source>
        <dbReference type="Proteomes" id="UP000808337"/>
    </source>
</evidence>
<dbReference type="GO" id="GO:0004540">
    <property type="term" value="F:RNA nuclease activity"/>
    <property type="evidence" value="ECO:0007669"/>
    <property type="project" value="InterPro"/>
</dbReference>